<dbReference type="Gene3D" id="2.40.40.20">
    <property type="match status" value="1"/>
</dbReference>
<comment type="similarity">
    <text evidence="1">Belongs to the AAA ATPase family.</text>
</comment>
<evidence type="ECO:0000256" key="3">
    <source>
        <dbReference type="ARBA" id="ARBA00019970"/>
    </source>
</evidence>
<dbReference type="InterPro" id="IPR003960">
    <property type="entry name" value="ATPase_AAA_CS"/>
</dbReference>
<proteinExistence type="inferred from homology"/>
<dbReference type="SMART" id="SM01072">
    <property type="entry name" value="CDC48_2"/>
    <property type="match status" value="1"/>
</dbReference>
<accession>A0AAX7T1W2</accession>
<dbReference type="NCBIfam" id="TIGR01243">
    <property type="entry name" value="CDC48"/>
    <property type="match status" value="1"/>
</dbReference>
<dbReference type="Pfam" id="PF02933">
    <property type="entry name" value="CDC48_2"/>
    <property type="match status" value="1"/>
</dbReference>
<evidence type="ECO:0000256" key="7">
    <source>
        <dbReference type="ARBA" id="ARBA00048883"/>
    </source>
</evidence>
<dbReference type="Gene3D" id="3.10.330.10">
    <property type="match status" value="1"/>
</dbReference>
<dbReference type="FunFam" id="3.40.50.300:FF:000012">
    <property type="entry name" value="Transitional endoplasmic reticulum ATPase"/>
    <property type="match status" value="1"/>
</dbReference>
<dbReference type="GO" id="GO:0005524">
    <property type="term" value="F:ATP binding"/>
    <property type="evidence" value="ECO:0007669"/>
    <property type="project" value="UniProtKB-KW"/>
</dbReference>
<evidence type="ECO:0000313" key="13">
    <source>
        <dbReference type="Proteomes" id="UP000265100"/>
    </source>
</evidence>
<keyword evidence="5" id="KW-0067">ATP-binding</keyword>
<keyword evidence="4" id="KW-0547">Nucleotide-binding</keyword>
<dbReference type="Gene3D" id="6.10.20.150">
    <property type="match status" value="1"/>
</dbReference>
<feature type="domain" description="CDC48 N-terminal subdomain" evidence="11">
    <location>
        <begin position="62"/>
        <end position="145"/>
    </location>
</feature>
<dbReference type="InterPro" id="IPR009010">
    <property type="entry name" value="Asp_de-COase-like_dom_sf"/>
</dbReference>
<dbReference type="Gene3D" id="3.40.50.300">
    <property type="entry name" value="P-loop containing nucleotide triphosphate hydrolases"/>
    <property type="match status" value="2"/>
</dbReference>
<dbReference type="GO" id="GO:0034098">
    <property type="term" value="C:VCP-NPL4-UFD1 AAA ATPase complex"/>
    <property type="evidence" value="ECO:0007669"/>
    <property type="project" value="TreeGrafter"/>
</dbReference>
<dbReference type="FunFam" id="1.10.8.60:FF:000004">
    <property type="entry name" value="Cell division control 48"/>
    <property type="match status" value="1"/>
</dbReference>
<comment type="catalytic activity">
    <reaction evidence="7">
        <text>ATP + H2O = ADP + phosphate + H(+)</text>
        <dbReference type="Rhea" id="RHEA:13065"/>
        <dbReference type="ChEBI" id="CHEBI:15377"/>
        <dbReference type="ChEBI" id="CHEBI:15378"/>
        <dbReference type="ChEBI" id="CHEBI:30616"/>
        <dbReference type="ChEBI" id="CHEBI:43474"/>
        <dbReference type="ChEBI" id="CHEBI:456216"/>
        <dbReference type="EC" id="3.6.4.6"/>
    </reaction>
</comment>
<dbReference type="GO" id="GO:0031593">
    <property type="term" value="F:polyubiquitin modification-dependent protein binding"/>
    <property type="evidence" value="ECO:0007669"/>
    <property type="project" value="TreeGrafter"/>
</dbReference>
<dbReference type="InterPro" id="IPR004201">
    <property type="entry name" value="Cdc48_dom2"/>
</dbReference>
<evidence type="ECO:0000256" key="8">
    <source>
        <dbReference type="SAM" id="MobiDB-lite"/>
    </source>
</evidence>
<feature type="region of interest" description="Disordered" evidence="8">
    <location>
        <begin position="806"/>
        <end position="841"/>
    </location>
</feature>
<dbReference type="Pfam" id="PF00004">
    <property type="entry name" value="AAA"/>
    <property type="match status" value="2"/>
</dbReference>
<evidence type="ECO:0000259" key="11">
    <source>
        <dbReference type="SMART" id="SM01073"/>
    </source>
</evidence>
<feature type="domain" description="AAA+ ATPase" evidence="9">
    <location>
        <begin position="274"/>
        <end position="410"/>
    </location>
</feature>
<evidence type="ECO:0000256" key="2">
    <source>
        <dbReference type="ARBA" id="ARBA00012674"/>
    </source>
</evidence>
<dbReference type="GO" id="GO:0016887">
    <property type="term" value="F:ATP hydrolysis activity"/>
    <property type="evidence" value="ECO:0007669"/>
    <property type="project" value="InterPro"/>
</dbReference>
<dbReference type="Pfam" id="PF17862">
    <property type="entry name" value="AAA_lid_3"/>
    <property type="match status" value="2"/>
</dbReference>
<dbReference type="SUPFAM" id="SSF54585">
    <property type="entry name" value="Cdc48 domain 2-like"/>
    <property type="match status" value="1"/>
</dbReference>
<reference evidence="13" key="2">
    <citation type="submission" date="2023-03" db="EMBL/GenBank/DDBJ databases">
        <authorList>
            <consortium name="Wellcome Sanger Institute Data Sharing"/>
        </authorList>
    </citation>
    <scope>NUCLEOTIDE SEQUENCE [LARGE SCALE GENOMIC DNA]</scope>
</reference>
<reference evidence="12" key="3">
    <citation type="submission" date="2025-08" db="UniProtKB">
        <authorList>
            <consortium name="Ensembl"/>
        </authorList>
    </citation>
    <scope>IDENTIFICATION</scope>
</reference>
<dbReference type="FunFam" id="3.10.330.10:FF:000001">
    <property type="entry name" value="Cell division control 48"/>
    <property type="match status" value="1"/>
</dbReference>
<evidence type="ECO:0000256" key="6">
    <source>
        <dbReference type="ARBA" id="ARBA00031860"/>
    </source>
</evidence>
<dbReference type="FunFam" id="3.40.50.300:FF:000048">
    <property type="entry name" value="Transitional endoplasmic reticulum ATPase"/>
    <property type="match status" value="1"/>
</dbReference>
<dbReference type="Pfam" id="PF02359">
    <property type="entry name" value="CDC48_N"/>
    <property type="match status" value="1"/>
</dbReference>
<dbReference type="InterPro" id="IPR027417">
    <property type="entry name" value="P-loop_NTPase"/>
</dbReference>
<evidence type="ECO:0000313" key="12">
    <source>
        <dbReference type="Ensembl" id="ENSACLP00000050652.1"/>
    </source>
</evidence>
<dbReference type="GO" id="GO:0051228">
    <property type="term" value="P:mitotic spindle disassembly"/>
    <property type="evidence" value="ECO:0007669"/>
    <property type="project" value="TreeGrafter"/>
</dbReference>
<evidence type="ECO:0000259" key="10">
    <source>
        <dbReference type="SMART" id="SM01072"/>
    </source>
</evidence>
<evidence type="ECO:0000256" key="1">
    <source>
        <dbReference type="ARBA" id="ARBA00006914"/>
    </source>
</evidence>
<dbReference type="GO" id="GO:0030970">
    <property type="term" value="P:retrograde protein transport, ER to cytosol"/>
    <property type="evidence" value="ECO:0007669"/>
    <property type="project" value="TreeGrafter"/>
</dbReference>
<dbReference type="GO" id="GO:0005634">
    <property type="term" value="C:nucleus"/>
    <property type="evidence" value="ECO:0007669"/>
    <property type="project" value="TreeGrafter"/>
</dbReference>
<dbReference type="SUPFAM" id="SSF52540">
    <property type="entry name" value="P-loop containing nucleoside triphosphate hydrolases"/>
    <property type="match status" value="2"/>
</dbReference>
<evidence type="ECO:0000256" key="4">
    <source>
        <dbReference type="ARBA" id="ARBA00022741"/>
    </source>
</evidence>
<dbReference type="InterPro" id="IPR003338">
    <property type="entry name" value="CDC4_N-term_subdom"/>
</dbReference>
<dbReference type="Ensembl" id="ENSACLT00000066930.1">
    <property type="protein sequence ID" value="ENSACLP00000050652.1"/>
    <property type="gene ID" value="ENSACLG00000024101.2"/>
</dbReference>
<dbReference type="CDD" id="cd19519">
    <property type="entry name" value="RecA-like_CDC48_r1-like"/>
    <property type="match status" value="1"/>
</dbReference>
<dbReference type="InterPro" id="IPR003593">
    <property type="entry name" value="AAA+_ATPase"/>
</dbReference>
<protein>
    <recommendedName>
        <fullName evidence="3">Transitional endoplasmic reticulum ATPase</fullName>
        <ecNumber evidence="2">3.6.4.6</ecNumber>
    </recommendedName>
    <alternativeName>
        <fullName evidence="6">Valosin-containing protein</fullName>
    </alternativeName>
</protein>
<organism evidence="12 13">
    <name type="scientific">Astatotilapia calliptera</name>
    <name type="common">Eastern happy</name>
    <name type="synonym">Chromis callipterus</name>
    <dbReference type="NCBI Taxonomy" id="8154"/>
    <lineage>
        <taxon>Eukaryota</taxon>
        <taxon>Metazoa</taxon>
        <taxon>Chordata</taxon>
        <taxon>Craniata</taxon>
        <taxon>Vertebrata</taxon>
        <taxon>Euteleostomi</taxon>
        <taxon>Actinopterygii</taxon>
        <taxon>Neopterygii</taxon>
        <taxon>Teleostei</taxon>
        <taxon>Neoteleostei</taxon>
        <taxon>Acanthomorphata</taxon>
        <taxon>Ovalentaria</taxon>
        <taxon>Cichlomorphae</taxon>
        <taxon>Cichliformes</taxon>
        <taxon>Cichlidae</taxon>
        <taxon>African cichlids</taxon>
        <taxon>Pseudocrenilabrinae</taxon>
        <taxon>Haplochromini</taxon>
        <taxon>Astatotilapia</taxon>
    </lineage>
</organism>
<evidence type="ECO:0000259" key="9">
    <source>
        <dbReference type="SMART" id="SM00382"/>
    </source>
</evidence>
<dbReference type="GeneTree" id="ENSGT00940000166147"/>
<dbReference type="PROSITE" id="PS00674">
    <property type="entry name" value="AAA"/>
    <property type="match status" value="2"/>
</dbReference>
<dbReference type="Gene3D" id="1.10.8.60">
    <property type="match status" value="1"/>
</dbReference>
<dbReference type="InterPro" id="IPR041569">
    <property type="entry name" value="AAA_lid_3"/>
</dbReference>
<name>A0AAX7T1W2_ASTCA</name>
<dbReference type="InterPro" id="IPR029067">
    <property type="entry name" value="CDC48_domain_2-like_sf"/>
</dbReference>
<dbReference type="SUPFAM" id="SSF50692">
    <property type="entry name" value="ADC-like"/>
    <property type="match status" value="1"/>
</dbReference>
<dbReference type="Proteomes" id="UP000265100">
    <property type="component" value="Chromosome 6"/>
</dbReference>
<dbReference type="GO" id="GO:0097352">
    <property type="term" value="P:autophagosome maturation"/>
    <property type="evidence" value="ECO:0007669"/>
    <property type="project" value="TreeGrafter"/>
</dbReference>
<dbReference type="FunFam" id="2.40.40.20:FF:000003">
    <property type="entry name" value="Transitional endoplasmic reticulum ATPase"/>
    <property type="match status" value="1"/>
</dbReference>
<dbReference type="PANTHER" id="PTHR23077:SF63">
    <property type="entry name" value="TRANSITIONAL ENDOPLASMIC RETICULUM ATPASE"/>
    <property type="match status" value="1"/>
</dbReference>
<dbReference type="SMART" id="SM00382">
    <property type="entry name" value="AAA"/>
    <property type="match status" value="2"/>
</dbReference>
<feature type="domain" description="CDC48" evidence="10">
    <location>
        <begin position="162"/>
        <end position="228"/>
    </location>
</feature>
<reference evidence="12" key="4">
    <citation type="submission" date="2025-09" db="UniProtKB">
        <authorList>
            <consortium name="Ensembl"/>
        </authorList>
    </citation>
    <scope>IDENTIFICATION</scope>
</reference>
<sequence>MFMKSNSCYVQSHTDSKYSTESHEEIRASRTCESAIMRLLFGSPKGEDYSTAILKQKHRPNRLIVDEAVSEDSSIVSLSQRKTEELQLFRGDTVVLRGRKRRQTVCIVLTDDTCGDERIRMNRVTRNNLRVRLGDVISIHACPDIKYGKKIHVLPIDDTIEGLSGNLFDVFLKPYFLEAYRPVHKGDIFLVRGSMRAVEFKVVETDPSPHCIVAPDTVIYCEGEPIKREDEEESLNDIGYDDIGGCRKQLAQIKEMVELPLRHPGLFKAIGVKPPRGILLYGPAGTGKTLVARAVANETGAFFFLINGPEIMSKLAGESESNLRKAFEEAENNAPAIIFIDELDAIAPKREKTHGEVERRIVSQLLTLMDGLKQRAHVIVMAATNRPNSVDPALRRFGRFDREIDIGIPDSTGRLEILQIHTKNMKLAQDVDLERIATETHGHVGADLAALCSEAALQAIRKKMTLIDLEDETIDADLLNSMAVTMDDFQWALSQSNPSALRETVAEVPQVNWEDIGGLDEVKRELQELVQYPVEYPDKFLKFGMTPSRGVLFYGPPGCGKTLLAKAIANECQANFVSIKGPEMLTMWFGESEANVRDVFDKARQAAPCILFFDELDSIAKSRGGGAGDAGGAADRVINQILTEMDGMSDKKNVFIIGATNRPDIIDPAILRPGRLDQLIYIPLPDKPSRTAILKANLRKSPVARDVDLEYLSGITDGFSGADLTEICQRACKLAIREAIEAEIKAERQRQNRPGVPMDEDFDPVPEIRKDHFEEAMRFARRSVSDNDIRKYEMFAQTLQQSRGFGNFRFPSATGSQSGSQGSGSGRPSLYRDEGDDDLYQ</sequence>
<reference evidence="12 13" key="1">
    <citation type="submission" date="2018-05" db="EMBL/GenBank/DDBJ databases">
        <authorList>
            <person name="Datahose"/>
        </authorList>
    </citation>
    <scope>NUCLEOTIDE SEQUENCE</scope>
</reference>
<dbReference type="AlphaFoldDB" id="A0AAX7T1W2"/>
<feature type="domain" description="AAA+ ATPase" evidence="9">
    <location>
        <begin position="547"/>
        <end position="686"/>
    </location>
</feature>
<gene>
    <name evidence="12" type="primary">VCP</name>
</gene>
<dbReference type="EC" id="3.6.4.6" evidence="2"/>
<dbReference type="CDD" id="cd19528">
    <property type="entry name" value="RecA-like_CDC48_r2-like"/>
    <property type="match status" value="1"/>
</dbReference>
<dbReference type="InterPro" id="IPR005938">
    <property type="entry name" value="AAA_ATPase_CDC48"/>
</dbReference>
<keyword evidence="13" id="KW-1185">Reference proteome</keyword>
<dbReference type="InterPro" id="IPR050168">
    <property type="entry name" value="AAA_ATPase_domain"/>
</dbReference>
<dbReference type="InterPro" id="IPR003959">
    <property type="entry name" value="ATPase_AAA_core"/>
</dbReference>
<dbReference type="PANTHER" id="PTHR23077">
    <property type="entry name" value="AAA-FAMILY ATPASE"/>
    <property type="match status" value="1"/>
</dbReference>
<dbReference type="SMART" id="SM01073">
    <property type="entry name" value="CDC48_N"/>
    <property type="match status" value="1"/>
</dbReference>
<dbReference type="GO" id="GO:0005829">
    <property type="term" value="C:cytosol"/>
    <property type="evidence" value="ECO:0007669"/>
    <property type="project" value="TreeGrafter"/>
</dbReference>
<evidence type="ECO:0000256" key="5">
    <source>
        <dbReference type="ARBA" id="ARBA00022840"/>
    </source>
</evidence>